<accession>A0A151CJ56</accession>
<dbReference type="PANTHER" id="PTHR13891">
    <property type="entry name" value="CYTOCHROME C OXIDASE ASSEMBLY FACTOR 7"/>
    <property type="match status" value="1"/>
</dbReference>
<proteinExistence type="inferred from homology"/>
<evidence type="ECO:0000256" key="9">
    <source>
        <dbReference type="SAM" id="SignalP"/>
    </source>
</evidence>
<dbReference type="Pfam" id="PF08238">
    <property type="entry name" value="Sel1"/>
    <property type="match status" value="4"/>
</dbReference>
<dbReference type="GO" id="GO:0046677">
    <property type="term" value="P:response to antibiotic"/>
    <property type="evidence" value="ECO:0007669"/>
    <property type="project" value="UniProtKB-KW"/>
</dbReference>
<keyword evidence="5" id="KW-0378">Hydrolase</keyword>
<feature type="signal peptide" evidence="9">
    <location>
        <begin position="1"/>
        <end position="17"/>
    </location>
</feature>
<dbReference type="InterPro" id="IPR011990">
    <property type="entry name" value="TPR-like_helical_dom_sf"/>
</dbReference>
<comment type="similarity">
    <text evidence="2">Belongs to the hcp beta-lactamase family.</text>
</comment>
<comment type="caution">
    <text evidence="10">The sequence shown here is derived from an EMBL/GenBank/DDBJ whole genome shotgun (WGS) entry which is preliminary data.</text>
</comment>
<reference evidence="10 11" key="1">
    <citation type="submission" date="2015-11" db="EMBL/GenBank/DDBJ databases">
        <title>Draft genome of Sulfurovum riftiae 1812E, a member of the Epsilonproteobacteria isolated from the tube of the deep-sea hydrothermal vent tubewom Riftia pachyptila.</title>
        <authorList>
            <person name="Vetriani C."/>
            <person name="Giovannelli D."/>
        </authorList>
    </citation>
    <scope>NUCLEOTIDE SEQUENCE [LARGE SCALE GENOMIC DNA]</scope>
    <source>
        <strain evidence="10 11">1812E</strain>
    </source>
</reference>
<dbReference type="PANTHER" id="PTHR13891:SF1">
    <property type="entry name" value="CYTOCHROME C OXIDASE ASSEMBLY FACTOR 7"/>
    <property type="match status" value="1"/>
</dbReference>
<sequence length="213" mass="23887">MKKIIMIFLLIVFPAFSGSMEDEAREAYNAGDYKKAIDITKKACNDKIARACTGIGRAYEKGKMGLNIDYTEARHYYSQACTAGDGSACKYIGNLYKKGKGVKIDNKKAYTFYKKARSLFMHDCHDENNALSCFRLGDMLRDGEGGRKNYFKANQLYKKACDAKNPWGCSRLASSYYSGNGVRQDQNKAKELHGQACDLGLELGCIMYKTLNE</sequence>
<dbReference type="OrthoDB" id="9772133at2"/>
<keyword evidence="4" id="KW-0677">Repeat</keyword>
<protein>
    <recommendedName>
        <fullName evidence="3">beta-lactamase</fullName>
        <ecNumber evidence="3">3.5.2.6</ecNumber>
    </recommendedName>
</protein>
<dbReference type="InterPro" id="IPR006597">
    <property type="entry name" value="Sel1-like"/>
</dbReference>
<dbReference type="EMBL" id="LNKT01000001">
    <property type="protein sequence ID" value="KYJ87529.1"/>
    <property type="molecule type" value="Genomic_DNA"/>
</dbReference>
<dbReference type="SMART" id="SM00671">
    <property type="entry name" value="SEL1"/>
    <property type="match status" value="4"/>
</dbReference>
<evidence type="ECO:0000256" key="1">
    <source>
        <dbReference type="ARBA" id="ARBA00001526"/>
    </source>
</evidence>
<dbReference type="SUPFAM" id="SSF81901">
    <property type="entry name" value="HCP-like"/>
    <property type="match status" value="1"/>
</dbReference>
<dbReference type="AlphaFoldDB" id="A0A151CJ56"/>
<gene>
    <name evidence="10" type="ORF">AS592_10505</name>
</gene>
<evidence type="ECO:0000256" key="3">
    <source>
        <dbReference type="ARBA" id="ARBA00012865"/>
    </source>
</evidence>
<evidence type="ECO:0000313" key="10">
    <source>
        <dbReference type="EMBL" id="KYJ87529.1"/>
    </source>
</evidence>
<dbReference type="Gene3D" id="1.25.40.10">
    <property type="entry name" value="Tetratricopeptide repeat domain"/>
    <property type="match status" value="2"/>
</dbReference>
<dbReference type="InterPro" id="IPR040239">
    <property type="entry name" value="HcpB-like"/>
</dbReference>
<keyword evidence="7" id="KW-1015">Disulfide bond</keyword>
<keyword evidence="6" id="KW-0802">TPR repeat</keyword>
<evidence type="ECO:0000256" key="5">
    <source>
        <dbReference type="ARBA" id="ARBA00022801"/>
    </source>
</evidence>
<evidence type="ECO:0000256" key="4">
    <source>
        <dbReference type="ARBA" id="ARBA00022737"/>
    </source>
</evidence>
<comment type="catalytic activity">
    <reaction evidence="1">
        <text>a beta-lactam + H2O = a substituted beta-amino acid</text>
        <dbReference type="Rhea" id="RHEA:20401"/>
        <dbReference type="ChEBI" id="CHEBI:15377"/>
        <dbReference type="ChEBI" id="CHEBI:35627"/>
        <dbReference type="ChEBI" id="CHEBI:140347"/>
        <dbReference type="EC" id="3.5.2.6"/>
    </reaction>
</comment>
<evidence type="ECO:0000256" key="6">
    <source>
        <dbReference type="ARBA" id="ARBA00022803"/>
    </source>
</evidence>
<evidence type="ECO:0000256" key="2">
    <source>
        <dbReference type="ARBA" id="ARBA00008486"/>
    </source>
</evidence>
<keyword evidence="9" id="KW-0732">Signal</keyword>
<keyword evidence="11" id="KW-1185">Reference proteome</keyword>
<evidence type="ECO:0000256" key="7">
    <source>
        <dbReference type="ARBA" id="ARBA00023157"/>
    </source>
</evidence>
<dbReference type="STRING" id="1630136.AS592_10505"/>
<dbReference type="Proteomes" id="UP000075359">
    <property type="component" value="Unassembled WGS sequence"/>
</dbReference>
<dbReference type="GO" id="GO:0008800">
    <property type="term" value="F:beta-lactamase activity"/>
    <property type="evidence" value="ECO:0007669"/>
    <property type="project" value="UniProtKB-EC"/>
</dbReference>
<dbReference type="EC" id="3.5.2.6" evidence="3"/>
<dbReference type="RefSeq" id="WP_082791989.1">
    <property type="nucleotide sequence ID" value="NZ_LNKT01000001.1"/>
</dbReference>
<evidence type="ECO:0000256" key="8">
    <source>
        <dbReference type="ARBA" id="ARBA00023251"/>
    </source>
</evidence>
<feature type="chain" id="PRO_5039947411" description="beta-lactamase" evidence="9">
    <location>
        <begin position="18"/>
        <end position="213"/>
    </location>
</feature>
<organism evidence="10 11">
    <name type="scientific">Sulfurovum riftiae</name>
    <dbReference type="NCBI Taxonomy" id="1630136"/>
    <lineage>
        <taxon>Bacteria</taxon>
        <taxon>Pseudomonadati</taxon>
        <taxon>Campylobacterota</taxon>
        <taxon>Epsilonproteobacteria</taxon>
        <taxon>Campylobacterales</taxon>
        <taxon>Sulfurovaceae</taxon>
        <taxon>Sulfurovum</taxon>
    </lineage>
</organism>
<evidence type="ECO:0000313" key="11">
    <source>
        <dbReference type="Proteomes" id="UP000075359"/>
    </source>
</evidence>
<name>A0A151CJ56_9BACT</name>
<keyword evidence="8" id="KW-0046">Antibiotic resistance</keyword>